<accession>A0A077AZ47</accession>
<dbReference type="STRING" id="91604.ID47_03330"/>
<evidence type="ECO:0000313" key="1">
    <source>
        <dbReference type="EMBL" id="AIK95980.1"/>
    </source>
</evidence>
<keyword evidence="2" id="KW-1185">Reference proteome</keyword>
<dbReference type="OrthoDB" id="9880127at2"/>
<dbReference type="RefSeq" id="WP_038463755.1">
    <property type="nucleotide sequence ID" value="NZ_CP008941.1"/>
</dbReference>
<dbReference type="HOGENOM" id="CLU_775420_0_0_5"/>
<dbReference type="KEGG" id="paca:ID47_03330"/>
<gene>
    <name evidence="1" type="ORF">ID47_03330</name>
</gene>
<dbReference type="EMBL" id="CP008941">
    <property type="protein sequence ID" value="AIK95980.1"/>
    <property type="molecule type" value="Genomic_DNA"/>
</dbReference>
<organism evidence="1 2">
    <name type="scientific">Candidatus Odyssella acanthamoebae</name>
    <dbReference type="NCBI Taxonomy" id="91604"/>
    <lineage>
        <taxon>Bacteria</taxon>
        <taxon>Pseudomonadati</taxon>
        <taxon>Pseudomonadota</taxon>
        <taxon>Alphaproteobacteria</taxon>
        <taxon>Holosporales</taxon>
        <taxon>Candidatus Paracaedibacteraceae</taxon>
        <taxon>Candidatus Odyssella</taxon>
    </lineage>
</organism>
<sequence>MATGPLDTAHLPLKAINALTILDGLLVHTVFNALHDYTQNKINEVIDLAIKKFMKNKENSVTSELVEALAKYGSRELTRSLGMKLKSMTRDLIAQSSYTSDYNKIILPMVDLVTTGTGYNLHDKMSQYIFANYPLAHFKDKLSQHVKSTVQENTGLLRYLRSEWGRFSGKITGQLIGAQVADTLTECFINGRGQMLAQNILSAPLFDQLRKDSSLSGADYEQVLNAEKEVRRLRLEVELLAQQEAQKQTAELDQAKPEDQETLMLTSLSVPGNDTGDHQETQVAEQPNSGWYSWFNPLTNGVKSVASSTYKATSYVANTAYTATTSVARYTYDTSIAVTDSLINLANGIREMQFMIT</sequence>
<name>A0A077AZ47_9PROT</name>
<reference evidence="1 2" key="1">
    <citation type="submission" date="2014-07" db="EMBL/GenBank/DDBJ databases">
        <title>Comparative genomic insights into amoeba endosymbionts belonging to the families of Holosporaceae and Candidatus Midichloriaceae within Rickettsiales.</title>
        <authorList>
            <person name="Wang Z."/>
            <person name="Wu M."/>
        </authorList>
    </citation>
    <scope>NUCLEOTIDE SEQUENCE [LARGE SCALE GENOMIC DNA]</scope>
    <source>
        <strain evidence="1">PRA3</strain>
    </source>
</reference>
<protein>
    <submittedName>
        <fullName evidence="1">Uncharacterized protein</fullName>
    </submittedName>
</protein>
<evidence type="ECO:0000313" key="2">
    <source>
        <dbReference type="Proteomes" id="UP000028926"/>
    </source>
</evidence>
<proteinExistence type="predicted"/>
<dbReference type="Proteomes" id="UP000028926">
    <property type="component" value="Chromosome"/>
</dbReference>
<dbReference type="AlphaFoldDB" id="A0A077AZ47"/>